<evidence type="ECO:0000313" key="4">
    <source>
        <dbReference type="Proteomes" id="UP001589788"/>
    </source>
</evidence>
<evidence type="ECO:0000313" key="3">
    <source>
        <dbReference type="EMBL" id="MFC0081615.1"/>
    </source>
</evidence>
<keyword evidence="4" id="KW-1185">Reference proteome</keyword>
<dbReference type="EMBL" id="JBHLYQ010000039">
    <property type="protein sequence ID" value="MFC0081615.1"/>
    <property type="molecule type" value="Genomic_DNA"/>
</dbReference>
<dbReference type="InterPro" id="IPR024412">
    <property type="entry name" value="Lsr2_dim_dom"/>
</dbReference>
<gene>
    <name evidence="3" type="ORF">ACFFRE_05570</name>
</gene>
<accession>A0ABV6C1Q1</accession>
<name>A0ABV6C1Q1_9ACTN</name>
<dbReference type="Gene3D" id="3.30.60.230">
    <property type="entry name" value="Lsr2, dimerization domain"/>
    <property type="match status" value="1"/>
</dbReference>
<proteinExistence type="predicted"/>
<dbReference type="Pfam" id="PF11774">
    <property type="entry name" value="Lsr2"/>
    <property type="match status" value="1"/>
</dbReference>
<comment type="caution">
    <text evidence="3">The sequence shown here is derived from an EMBL/GenBank/DDBJ whole genome shotgun (WGS) entry which is preliminary data.</text>
</comment>
<organism evidence="3 4">
    <name type="scientific">Aciditerrimonas ferrireducens</name>
    <dbReference type="NCBI Taxonomy" id="667306"/>
    <lineage>
        <taxon>Bacteria</taxon>
        <taxon>Bacillati</taxon>
        <taxon>Actinomycetota</taxon>
        <taxon>Acidimicrobiia</taxon>
        <taxon>Acidimicrobiales</taxon>
        <taxon>Acidimicrobiaceae</taxon>
        <taxon>Aciditerrimonas</taxon>
    </lineage>
</organism>
<reference evidence="3 4" key="1">
    <citation type="submission" date="2024-09" db="EMBL/GenBank/DDBJ databases">
        <authorList>
            <person name="Sun Q."/>
            <person name="Mori K."/>
        </authorList>
    </citation>
    <scope>NUCLEOTIDE SEQUENCE [LARGE SCALE GENOMIC DNA]</scope>
    <source>
        <strain evidence="3 4">JCM 15389</strain>
    </source>
</reference>
<dbReference type="InterPro" id="IPR042261">
    <property type="entry name" value="Lsr2-like_dimerization"/>
</dbReference>
<feature type="domain" description="Lsr2 dimerization" evidence="2">
    <location>
        <begin position="2"/>
        <end position="52"/>
    </location>
</feature>
<evidence type="ECO:0000259" key="2">
    <source>
        <dbReference type="Pfam" id="PF11774"/>
    </source>
</evidence>
<sequence length="114" mass="12722">MTQLTDDIDGSEAEETVVFGLDGKTYEIDLSKKNAAALRKALAVYVEHARPTGRGSRRRAPQGSRATSGRRSAKTLFSQLDAEEKERFRAWADMPTARRISDARVQEWIDAGRP</sequence>
<dbReference type="Proteomes" id="UP001589788">
    <property type="component" value="Unassembled WGS sequence"/>
</dbReference>
<feature type="region of interest" description="Disordered" evidence="1">
    <location>
        <begin position="49"/>
        <end position="79"/>
    </location>
</feature>
<protein>
    <submittedName>
        <fullName evidence="3">Lsr2 family protein</fullName>
    </submittedName>
</protein>
<feature type="compositionally biased region" description="Polar residues" evidence="1">
    <location>
        <begin position="64"/>
        <end position="78"/>
    </location>
</feature>
<evidence type="ECO:0000256" key="1">
    <source>
        <dbReference type="SAM" id="MobiDB-lite"/>
    </source>
</evidence>